<protein>
    <submittedName>
        <fullName evidence="2">Uncharacterized protein</fullName>
    </submittedName>
</protein>
<dbReference type="EMBL" id="JAPEIS010000001">
    <property type="protein sequence ID" value="KAJ8071140.1"/>
    <property type="molecule type" value="Genomic_DNA"/>
</dbReference>
<dbReference type="AlphaFoldDB" id="A0A9X0AYL3"/>
<organism evidence="2 3">
    <name type="scientific">Sclerotinia nivalis</name>
    <dbReference type="NCBI Taxonomy" id="352851"/>
    <lineage>
        <taxon>Eukaryota</taxon>
        <taxon>Fungi</taxon>
        <taxon>Dikarya</taxon>
        <taxon>Ascomycota</taxon>
        <taxon>Pezizomycotina</taxon>
        <taxon>Leotiomycetes</taxon>
        <taxon>Helotiales</taxon>
        <taxon>Sclerotiniaceae</taxon>
        <taxon>Sclerotinia</taxon>
    </lineage>
</organism>
<keyword evidence="1" id="KW-0472">Membrane</keyword>
<reference evidence="2" key="1">
    <citation type="submission" date="2022-11" db="EMBL/GenBank/DDBJ databases">
        <title>Genome Resource of Sclerotinia nivalis Strain SnTB1, a Plant Pathogen Isolated from American Ginseng.</title>
        <authorList>
            <person name="Fan S."/>
        </authorList>
    </citation>
    <scope>NUCLEOTIDE SEQUENCE</scope>
    <source>
        <strain evidence="2">SnTB1</strain>
    </source>
</reference>
<feature type="transmembrane region" description="Helical" evidence="1">
    <location>
        <begin position="7"/>
        <end position="26"/>
    </location>
</feature>
<comment type="caution">
    <text evidence="2">The sequence shown here is derived from an EMBL/GenBank/DDBJ whole genome shotgun (WGS) entry which is preliminary data.</text>
</comment>
<keyword evidence="1" id="KW-0812">Transmembrane</keyword>
<name>A0A9X0AYL3_9HELO</name>
<accession>A0A9X0AYL3</accession>
<feature type="transmembrane region" description="Helical" evidence="1">
    <location>
        <begin position="32"/>
        <end position="54"/>
    </location>
</feature>
<dbReference type="Proteomes" id="UP001152300">
    <property type="component" value="Unassembled WGS sequence"/>
</dbReference>
<keyword evidence="1" id="KW-1133">Transmembrane helix</keyword>
<evidence type="ECO:0000313" key="2">
    <source>
        <dbReference type="EMBL" id="KAJ8071140.1"/>
    </source>
</evidence>
<proteinExistence type="predicted"/>
<keyword evidence="3" id="KW-1185">Reference proteome</keyword>
<evidence type="ECO:0000256" key="1">
    <source>
        <dbReference type="SAM" id="Phobius"/>
    </source>
</evidence>
<sequence length="105" mass="12380">MEIGMLYQLNWLTVMSELILIVSITSSLLKPRYIICLLTALHPFFAPPSFLRCVATNTRMMQRFDAKFCTAWRKLRLMRSTIMENRNHTYTFTSPNFNTIGWDTH</sequence>
<gene>
    <name evidence="2" type="ORF">OCU04_001480</name>
</gene>
<evidence type="ECO:0000313" key="3">
    <source>
        <dbReference type="Proteomes" id="UP001152300"/>
    </source>
</evidence>